<evidence type="ECO:0000313" key="3">
    <source>
        <dbReference type="Proteomes" id="UP000823922"/>
    </source>
</evidence>
<accession>A0A9D2TTM8</accession>
<dbReference type="Pfam" id="PF06961">
    <property type="entry name" value="DUF1294"/>
    <property type="match status" value="1"/>
</dbReference>
<reference evidence="2" key="1">
    <citation type="journal article" date="2021" name="PeerJ">
        <title>Extensive microbial diversity within the chicken gut microbiome revealed by metagenomics and culture.</title>
        <authorList>
            <person name="Gilroy R."/>
            <person name="Ravi A."/>
            <person name="Getino M."/>
            <person name="Pursley I."/>
            <person name="Horton D.L."/>
            <person name="Alikhan N.F."/>
            <person name="Baker D."/>
            <person name="Gharbi K."/>
            <person name="Hall N."/>
            <person name="Watson M."/>
            <person name="Adriaenssens E.M."/>
            <person name="Foster-Nyarko E."/>
            <person name="Jarju S."/>
            <person name="Secka A."/>
            <person name="Antonio M."/>
            <person name="Oren A."/>
            <person name="Chaudhuri R.R."/>
            <person name="La Ragione R."/>
            <person name="Hildebrand F."/>
            <person name="Pallen M.J."/>
        </authorList>
    </citation>
    <scope>NUCLEOTIDE SEQUENCE</scope>
    <source>
        <strain evidence="2">ChiBcec1-1630</strain>
    </source>
</reference>
<dbReference type="InterPro" id="IPR010718">
    <property type="entry name" value="DUF1294"/>
</dbReference>
<organism evidence="2 3">
    <name type="scientific">Candidatus Eisenbergiella intestinigallinarum</name>
    <dbReference type="NCBI Taxonomy" id="2838549"/>
    <lineage>
        <taxon>Bacteria</taxon>
        <taxon>Bacillati</taxon>
        <taxon>Bacillota</taxon>
        <taxon>Clostridia</taxon>
        <taxon>Lachnospirales</taxon>
        <taxon>Lachnospiraceae</taxon>
        <taxon>Eisenbergiella</taxon>
    </lineage>
</organism>
<dbReference type="Proteomes" id="UP000823922">
    <property type="component" value="Unassembled WGS sequence"/>
</dbReference>
<proteinExistence type="predicted"/>
<comment type="caution">
    <text evidence="2">The sequence shown here is derived from an EMBL/GenBank/DDBJ whole genome shotgun (WGS) entry which is preliminary data.</text>
</comment>
<reference evidence="2" key="2">
    <citation type="submission" date="2021-04" db="EMBL/GenBank/DDBJ databases">
        <authorList>
            <person name="Gilroy R."/>
        </authorList>
    </citation>
    <scope>NUCLEOTIDE SEQUENCE</scope>
    <source>
        <strain evidence="2">ChiBcec1-1630</strain>
    </source>
</reference>
<feature type="transmembrane region" description="Helical" evidence="1">
    <location>
        <begin position="34"/>
        <end position="56"/>
    </location>
</feature>
<keyword evidence="1" id="KW-1133">Transmembrane helix</keyword>
<evidence type="ECO:0000256" key="1">
    <source>
        <dbReference type="SAM" id="Phobius"/>
    </source>
</evidence>
<protein>
    <submittedName>
        <fullName evidence="2">DUF1294 domain-containing protein</fullName>
    </submittedName>
</protein>
<keyword evidence="1" id="KW-0472">Membrane</keyword>
<gene>
    <name evidence="2" type="ORF">H9926_13930</name>
</gene>
<dbReference type="AlphaFoldDB" id="A0A9D2TTM8"/>
<evidence type="ECO:0000313" key="2">
    <source>
        <dbReference type="EMBL" id="HJC89098.1"/>
    </source>
</evidence>
<sequence length="85" mass="9314">MFSAYLLAVNAVTFAAFGIDKWKAVKNRRRIRIATLLTLAFLGGSAGGLAAMHLFRHKVRKSYFAAGLPMILAVQILAVFCVINM</sequence>
<dbReference type="EMBL" id="DWVS01000359">
    <property type="protein sequence ID" value="HJC89098.1"/>
    <property type="molecule type" value="Genomic_DNA"/>
</dbReference>
<feature type="transmembrane region" description="Helical" evidence="1">
    <location>
        <begin position="62"/>
        <end position="83"/>
    </location>
</feature>
<keyword evidence="1" id="KW-0812">Transmembrane</keyword>
<name>A0A9D2TTM8_9FIRM</name>